<dbReference type="Pfam" id="PF00358">
    <property type="entry name" value="PTS_EIIA_1"/>
    <property type="match status" value="1"/>
</dbReference>
<keyword evidence="4" id="KW-0808">Transferase</keyword>
<dbReference type="GO" id="GO:0016301">
    <property type="term" value="F:kinase activity"/>
    <property type="evidence" value="ECO:0007669"/>
    <property type="project" value="UniProtKB-KW"/>
</dbReference>
<dbReference type="InterPro" id="IPR001127">
    <property type="entry name" value="PTS_EIIA_1_perm"/>
</dbReference>
<dbReference type="SUPFAM" id="SSF51261">
    <property type="entry name" value="Duplicated hybrid motif"/>
    <property type="match status" value="1"/>
</dbReference>
<dbReference type="PANTHER" id="PTHR45008">
    <property type="entry name" value="PTS SYSTEM GLUCOSE-SPECIFIC EIIA COMPONENT"/>
    <property type="match status" value="1"/>
</dbReference>
<evidence type="ECO:0000259" key="7">
    <source>
        <dbReference type="PROSITE" id="PS51093"/>
    </source>
</evidence>
<dbReference type="InterPro" id="IPR011055">
    <property type="entry name" value="Dup_hybrid_motif"/>
</dbReference>
<dbReference type="InterPro" id="IPR050890">
    <property type="entry name" value="PTS_EIIA_component"/>
</dbReference>
<proteinExistence type="predicted"/>
<gene>
    <name evidence="8" type="ORF">EBQ10_05500</name>
</gene>
<reference evidence="8 9" key="1">
    <citation type="submission" date="2018-11" db="EMBL/GenBank/DDBJ databases">
        <title>Multidrug-resistant genes are associated with an 42-kb island TGI1 carrying a complex class 1 integron in a Trueperella pyogenes.</title>
        <authorList>
            <person name="Dong W."/>
        </authorList>
    </citation>
    <scope>NUCLEOTIDE SEQUENCE [LARGE SCALE GENOMIC DNA]</scope>
    <source>
        <strain evidence="8 9">TP4</strain>
    </source>
</reference>
<dbReference type="PANTHER" id="PTHR45008:SF1">
    <property type="entry name" value="PTS SYSTEM GLUCOSE-SPECIFIC EIIA COMPONENT"/>
    <property type="match status" value="1"/>
</dbReference>
<evidence type="ECO:0000256" key="2">
    <source>
        <dbReference type="ARBA" id="ARBA00022448"/>
    </source>
</evidence>
<keyword evidence="5" id="KW-0598">Phosphotransferase system</keyword>
<dbReference type="PROSITE" id="PS51093">
    <property type="entry name" value="PTS_EIIA_TYPE_1"/>
    <property type="match status" value="1"/>
</dbReference>
<comment type="subcellular location">
    <subcellularLocation>
        <location evidence="1">Cytoplasm</location>
    </subcellularLocation>
</comment>
<dbReference type="GO" id="GO:0009401">
    <property type="term" value="P:phosphoenolpyruvate-dependent sugar phosphotransferase system"/>
    <property type="evidence" value="ECO:0007669"/>
    <property type="project" value="UniProtKB-KW"/>
</dbReference>
<sequence>MFGLGKKKVNVGAVFAGRAVPVADIPDPVFSGGMLGEGFAVVPPAEETTITVGSPVAGTVSRVFKTGHAFVVTSREGLDVLVHIGLETVELKGAGFTILAQPGEAVEMGTPIIRLDLATVRQAGLNPITPVVFATKTQVRKVETALGAVRASDVVATVTLA</sequence>
<name>A0A3Q9GK69_9ACTO</name>
<dbReference type="GO" id="GO:0005737">
    <property type="term" value="C:cytoplasm"/>
    <property type="evidence" value="ECO:0007669"/>
    <property type="project" value="UniProtKB-SubCell"/>
</dbReference>
<dbReference type="AlphaFoldDB" id="A0A3Q9GK69"/>
<evidence type="ECO:0000256" key="5">
    <source>
        <dbReference type="ARBA" id="ARBA00022683"/>
    </source>
</evidence>
<organism evidence="8 9">
    <name type="scientific">Trueperella pyogenes</name>
    <dbReference type="NCBI Taxonomy" id="1661"/>
    <lineage>
        <taxon>Bacteria</taxon>
        <taxon>Bacillati</taxon>
        <taxon>Actinomycetota</taxon>
        <taxon>Actinomycetes</taxon>
        <taxon>Actinomycetales</taxon>
        <taxon>Actinomycetaceae</taxon>
        <taxon>Trueperella</taxon>
    </lineage>
</organism>
<evidence type="ECO:0000313" key="9">
    <source>
        <dbReference type="Proteomes" id="UP000275951"/>
    </source>
</evidence>
<evidence type="ECO:0000256" key="3">
    <source>
        <dbReference type="ARBA" id="ARBA00022597"/>
    </source>
</evidence>
<dbReference type="EMBL" id="CP033905">
    <property type="protein sequence ID" value="AZR06801.1"/>
    <property type="molecule type" value="Genomic_DNA"/>
</dbReference>
<evidence type="ECO:0000256" key="4">
    <source>
        <dbReference type="ARBA" id="ARBA00022679"/>
    </source>
</evidence>
<dbReference type="Gene3D" id="2.70.70.10">
    <property type="entry name" value="Glucose Permease (Domain IIA)"/>
    <property type="match status" value="1"/>
</dbReference>
<keyword evidence="3 8" id="KW-0762">Sugar transport</keyword>
<dbReference type="RefSeq" id="WP_108726570.1">
    <property type="nucleotide sequence ID" value="NZ_CP029001.1"/>
</dbReference>
<dbReference type="NCBIfam" id="TIGR00830">
    <property type="entry name" value="PTBA"/>
    <property type="match status" value="1"/>
</dbReference>
<evidence type="ECO:0000256" key="6">
    <source>
        <dbReference type="ARBA" id="ARBA00022777"/>
    </source>
</evidence>
<evidence type="ECO:0000256" key="1">
    <source>
        <dbReference type="ARBA" id="ARBA00004496"/>
    </source>
</evidence>
<dbReference type="PROSITE" id="PS00371">
    <property type="entry name" value="PTS_EIIA_TYPE_1_HIS"/>
    <property type="match status" value="1"/>
</dbReference>
<protein>
    <submittedName>
        <fullName evidence="8">PTS glucose transporter subunit IIA</fullName>
    </submittedName>
</protein>
<keyword evidence="2" id="KW-0813">Transport</keyword>
<feature type="domain" description="PTS EIIA type-1" evidence="7">
    <location>
        <begin position="27"/>
        <end position="135"/>
    </location>
</feature>
<keyword evidence="6" id="KW-0418">Kinase</keyword>
<evidence type="ECO:0000313" key="8">
    <source>
        <dbReference type="EMBL" id="AZR06801.1"/>
    </source>
</evidence>
<dbReference type="Proteomes" id="UP000275951">
    <property type="component" value="Chromosome"/>
</dbReference>
<accession>A0A3Q9GK69</accession>